<protein>
    <recommendedName>
        <fullName evidence="1">Protein kinase domain-containing protein</fullName>
    </recommendedName>
</protein>
<dbReference type="Gene3D" id="1.10.510.10">
    <property type="entry name" value="Transferase(Phosphotransferase) domain 1"/>
    <property type="match status" value="1"/>
</dbReference>
<comment type="caution">
    <text evidence="2">The sequence shown here is derived from an EMBL/GenBank/DDBJ whole genome shotgun (WGS) entry which is preliminary data.</text>
</comment>
<proteinExistence type="predicted"/>
<reference evidence="2 3" key="1">
    <citation type="submission" date="2024-03" db="EMBL/GenBank/DDBJ databases">
        <authorList>
            <person name="Martinez-Hernandez J."/>
        </authorList>
    </citation>
    <scope>NUCLEOTIDE SEQUENCE [LARGE SCALE GENOMIC DNA]</scope>
</reference>
<dbReference type="InterPro" id="IPR001245">
    <property type="entry name" value="Ser-Thr/Tyr_kinase_cat_dom"/>
</dbReference>
<dbReference type="InterPro" id="IPR000719">
    <property type="entry name" value="Prot_kinase_dom"/>
</dbReference>
<dbReference type="EMBL" id="CAXHTB010000017">
    <property type="protein sequence ID" value="CAL0324251.1"/>
    <property type="molecule type" value="Genomic_DNA"/>
</dbReference>
<name>A0AAV1XRM8_LUPLU</name>
<dbReference type="PROSITE" id="PS50011">
    <property type="entry name" value="PROTEIN_KINASE_DOM"/>
    <property type="match status" value="1"/>
</dbReference>
<organism evidence="2 3">
    <name type="scientific">Lupinus luteus</name>
    <name type="common">European yellow lupine</name>
    <dbReference type="NCBI Taxonomy" id="3873"/>
    <lineage>
        <taxon>Eukaryota</taxon>
        <taxon>Viridiplantae</taxon>
        <taxon>Streptophyta</taxon>
        <taxon>Embryophyta</taxon>
        <taxon>Tracheophyta</taxon>
        <taxon>Spermatophyta</taxon>
        <taxon>Magnoliopsida</taxon>
        <taxon>eudicotyledons</taxon>
        <taxon>Gunneridae</taxon>
        <taxon>Pentapetalae</taxon>
        <taxon>rosids</taxon>
        <taxon>fabids</taxon>
        <taxon>Fabales</taxon>
        <taxon>Fabaceae</taxon>
        <taxon>Papilionoideae</taxon>
        <taxon>50 kb inversion clade</taxon>
        <taxon>genistoids sensu lato</taxon>
        <taxon>core genistoids</taxon>
        <taxon>Genisteae</taxon>
        <taxon>Lupinus</taxon>
    </lineage>
</organism>
<accession>A0AAV1XRM8</accession>
<dbReference type="Pfam" id="PF07714">
    <property type="entry name" value="PK_Tyr_Ser-Thr"/>
    <property type="match status" value="1"/>
</dbReference>
<keyword evidence="3" id="KW-1185">Reference proteome</keyword>
<dbReference type="Proteomes" id="UP001497480">
    <property type="component" value="Unassembled WGS sequence"/>
</dbReference>
<dbReference type="AlphaFoldDB" id="A0AAV1XRM8"/>
<feature type="domain" description="Protein kinase" evidence="1">
    <location>
        <begin position="1"/>
        <end position="123"/>
    </location>
</feature>
<evidence type="ECO:0000313" key="3">
    <source>
        <dbReference type="Proteomes" id="UP001497480"/>
    </source>
</evidence>
<dbReference type="InterPro" id="IPR011009">
    <property type="entry name" value="Kinase-like_dom_sf"/>
</dbReference>
<evidence type="ECO:0000313" key="2">
    <source>
        <dbReference type="EMBL" id="CAL0324251.1"/>
    </source>
</evidence>
<evidence type="ECO:0000259" key="1">
    <source>
        <dbReference type="PROSITE" id="PS50011"/>
    </source>
</evidence>
<gene>
    <name evidence="2" type="ORF">LLUT_LOCUS25311</name>
</gene>
<dbReference type="PANTHER" id="PTHR45631:SF143">
    <property type="entry name" value="LEUCINE-RICH REPEAT PROTEIN KINASE"/>
    <property type="match status" value="1"/>
</dbReference>
<sequence>MGTTGYLDPEYYKLRHLNEKSDVYSFGIVLLELITGRPAVLKGKILMHILEWITPEVERGDLSRIIDPRLQEKYDASSVWKAIGIAMACTASTSIQRPTMSVVLAELKQCFKMELPSQNHIFVDSRPRQNYTEFYSSSEPYSMDSDSMTYPFPR</sequence>
<dbReference type="GO" id="GO:0005524">
    <property type="term" value="F:ATP binding"/>
    <property type="evidence" value="ECO:0007669"/>
    <property type="project" value="InterPro"/>
</dbReference>
<dbReference type="PANTHER" id="PTHR45631">
    <property type="entry name" value="OS07G0107800 PROTEIN-RELATED"/>
    <property type="match status" value="1"/>
</dbReference>
<dbReference type="GO" id="GO:0004672">
    <property type="term" value="F:protein kinase activity"/>
    <property type="evidence" value="ECO:0007669"/>
    <property type="project" value="InterPro"/>
</dbReference>
<dbReference type="SUPFAM" id="SSF56112">
    <property type="entry name" value="Protein kinase-like (PK-like)"/>
    <property type="match status" value="1"/>
</dbReference>